<dbReference type="Gene3D" id="3.50.50.60">
    <property type="entry name" value="FAD/NAD(P)-binding domain"/>
    <property type="match status" value="1"/>
</dbReference>
<sequence length="369" mass="38252">MDADPGIVVIGAGQAGLSAAYHLRRLGLDHVVLDAGAAPGGAWQHRAPSLDASSLHRIFDLPGLPFTPPSSGSAASVVAAYFADYERHFGLDVRRPVRVLSVSRSSSSSGFVVGTTGAPLHARAIVNATGTWTRPYIPTYPGTFAGRQLHYAAYRGPAEFAGLRVIVVGGGNSAVHVLSELPGVAASVRWVTRRPPVFHDGEFTEDHGRAVIASVTARVTAGLPPASVVSVTGLGYTTLVRAALAKGALDRHPMFDRLVPTGAMWGTTFEPADVIIWATGFRAALTHLAPLHLREPGGGIRMTGTATTREPLVHLIGYGPSASTVGANRAGRAAALSLAAVLPPHRFAAGPGGDSHPHPNAPQAAHSRA</sequence>
<keyword evidence="4" id="KW-1185">Reference proteome</keyword>
<dbReference type="SUPFAM" id="SSF51735">
    <property type="entry name" value="NAD(P)-binding Rossmann-fold domains"/>
    <property type="match status" value="1"/>
</dbReference>
<dbReference type="PANTHER" id="PTHR43539:SF78">
    <property type="entry name" value="FLAVIN-CONTAINING MONOOXYGENASE"/>
    <property type="match status" value="1"/>
</dbReference>
<dbReference type="PRINTS" id="PR00469">
    <property type="entry name" value="PNDRDTASEII"/>
</dbReference>
<evidence type="ECO:0000313" key="4">
    <source>
        <dbReference type="Proteomes" id="UP001501470"/>
    </source>
</evidence>
<dbReference type="SUPFAM" id="SSF51905">
    <property type="entry name" value="FAD/NAD(P)-binding domain"/>
    <property type="match status" value="1"/>
</dbReference>
<dbReference type="InterPro" id="IPR050982">
    <property type="entry name" value="Auxin_biosynth/cation_transpt"/>
</dbReference>
<keyword evidence="1" id="KW-0560">Oxidoreductase</keyword>
<dbReference type="Pfam" id="PF13738">
    <property type="entry name" value="Pyr_redox_3"/>
    <property type="match status" value="1"/>
</dbReference>
<dbReference type="Proteomes" id="UP001501470">
    <property type="component" value="Unassembled WGS sequence"/>
</dbReference>
<evidence type="ECO:0000256" key="1">
    <source>
        <dbReference type="ARBA" id="ARBA00023002"/>
    </source>
</evidence>
<dbReference type="EMBL" id="BAAAQD010000004">
    <property type="protein sequence ID" value="GAA1512445.1"/>
    <property type="molecule type" value="Genomic_DNA"/>
</dbReference>
<evidence type="ECO:0000313" key="3">
    <source>
        <dbReference type="EMBL" id="GAA1512445.1"/>
    </source>
</evidence>
<evidence type="ECO:0000256" key="2">
    <source>
        <dbReference type="SAM" id="MobiDB-lite"/>
    </source>
</evidence>
<comment type="caution">
    <text evidence="3">The sequence shown here is derived from an EMBL/GenBank/DDBJ whole genome shotgun (WGS) entry which is preliminary data.</text>
</comment>
<organism evidence="3 4">
    <name type="scientific">Dactylosporangium maewongense</name>
    <dbReference type="NCBI Taxonomy" id="634393"/>
    <lineage>
        <taxon>Bacteria</taxon>
        <taxon>Bacillati</taxon>
        <taxon>Actinomycetota</taxon>
        <taxon>Actinomycetes</taxon>
        <taxon>Micromonosporales</taxon>
        <taxon>Micromonosporaceae</taxon>
        <taxon>Dactylosporangium</taxon>
    </lineage>
</organism>
<dbReference type="PRINTS" id="PR00368">
    <property type="entry name" value="FADPNR"/>
</dbReference>
<dbReference type="PANTHER" id="PTHR43539">
    <property type="entry name" value="FLAVIN-BINDING MONOOXYGENASE-LIKE PROTEIN (AFU_ORTHOLOGUE AFUA_4G09220)"/>
    <property type="match status" value="1"/>
</dbReference>
<accession>A0ABN2A6J3</accession>
<reference evidence="3 4" key="1">
    <citation type="journal article" date="2019" name="Int. J. Syst. Evol. Microbiol.">
        <title>The Global Catalogue of Microorganisms (GCM) 10K type strain sequencing project: providing services to taxonomists for standard genome sequencing and annotation.</title>
        <authorList>
            <consortium name="The Broad Institute Genomics Platform"/>
            <consortium name="The Broad Institute Genome Sequencing Center for Infectious Disease"/>
            <person name="Wu L."/>
            <person name="Ma J."/>
        </authorList>
    </citation>
    <scope>NUCLEOTIDE SEQUENCE [LARGE SCALE GENOMIC DNA]</scope>
    <source>
        <strain evidence="3 4">JCM 15933</strain>
    </source>
</reference>
<dbReference type="InterPro" id="IPR036291">
    <property type="entry name" value="NAD(P)-bd_dom_sf"/>
</dbReference>
<protein>
    <submittedName>
        <fullName evidence="3">NAD(P)-binding domain-containing protein</fullName>
    </submittedName>
</protein>
<name>A0ABN2A6J3_9ACTN</name>
<dbReference type="RefSeq" id="WP_344502313.1">
    <property type="nucleotide sequence ID" value="NZ_BAAAQD010000004.1"/>
</dbReference>
<dbReference type="InterPro" id="IPR036188">
    <property type="entry name" value="FAD/NAD-bd_sf"/>
</dbReference>
<feature type="region of interest" description="Disordered" evidence="2">
    <location>
        <begin position="347"/>
        <end position="369"/>
    </location>
</feature>
<proteinExistence type="predicted"/>
<gene>
    <name evidence="3" type="ORF">GCM10009827_028450</name>
</gene>